<dbReference type="Proteomes" id="UP000000768">
    <property type="component" value="Chromosome 6"/>
</dbReference>
<sequence length="62" mass="7219">MYISNQPKIIARKELRIAGTPRISQQFTKSNEDSCVCYSHARRHQQLHCRDAPYNGCRKEPS</sequence>
<evidence type="ECO:0000313" key="1">
    <source>
        <dbReference type="EMBL" id="KXG25875.1"/>
    </source>
</evidence>
<evidence type="ECO:0000313" key="2">
    <source>
        <dbReference type="Proteomes" id="UP000000768"/>
    </source>
</evidence>
<protein>
    <submittedName>
        <fullName evidence="1">Uncharacterized protein</fullName>
    </submittedName>
</protein>
<dbReference type="AlphaFoldDB" id="A0A1B6PJN4"/>
<organism evidence="1 2">
    <name type="scientific">Sorghum bicolor</name>
    <name type="common">Sorghum</name>
    <name type="synonym">Sorghum vulgare</name>
    <dbReference type="NCBI Taxonomy" id="4558"/>
    <lineage>
        <taxon>Eukaryota</taxon>
        <taxon>Viridiplantae</taxon>
        <taxon>Streptophyta</taxon>
        <taxon>Embryophyta</taxon>
        <taxon>Tracheophyta</taxon>
        <taxon>Spermatophyta</taxon>
        <taxon>Magnoliopsida</taxon>
        <taxon>Liliopsida</taxon>
        <taxon>Poales</taxon>
        <taxon>Poaceae</taxon>
        <taxon>PACMAD clade</taxon>
        <taxon>Panicoideae</taxon>
        <taxon>Andropogonodae</taxon>
        <taxon>Andropogoneae</taxon>
        <taxon>Sorghinae</taxon>
        <taxon>Sorghum</taxon>
    </lineage>
</organism>
<dbReference type="EMBL" id="CM000765">
    <property type="protein sequence ID" value="KXG25875.1"/>
    <property type="molecule type" value="Genomic_DNA"/>
</dbReference>
<dbReference type="Gramene" id="KXG25875">
    <property type="protein sequence ID" value="KXG25875"/>
    <property type="gene ID" value="SORBI_3006G024800"/>
</dbReference>
<proteinExistence type="predicted"/>
<reference evidence="2" key="2">
    <citation type="journal article" date="2018" name="Plant J.">
        <title>The Sorghum bicolor reference genome: improved assembly, gene annotations, a transcriptome atlas, and signatures of genome organization.</title>
        <authorList>
            <person name="McCormick R.F."/>
            <person name="Truong S.K."/>
            <person name="Sreedasyam A."/>
            <person name="Jenkins J."/>
            <person name="Shu S."/>
            <person name="Sims D."/>
            <person name="Kennedy M."/>
            <person name="Amirebrahimi M."/>
            <person name="Weers B.D."/>
            <person name="McKinley B."/>
            <person name="Mattison A."/>
            <person name="Morishige D.T."/>
            <person name="Grimwood J."/>
            <person name="Schmutz J."/>
            <person name="Mullet J.E."/>
        </authorList>
    </citation>
    <scope>NUCLEOTIDE SEQUENCE [LARGE SCALE GENOMIC DNA]</scope>
    <source>
        <strain evidence="2">cv. BTx623</strain>
    </source>
</reference>
<name>A0A1B6PJN4_SORBI</name>
<keyword evidence="2" id="KW-1185">Reference proteome</keyword>
<dbReference type="InParanoid" id="A0A1B6PJN4"/>
<gene>
    <name evidence="1" type="ORF">SORBI_3006G024800</name>
</gene>
<reference evidence="1 2" key="1">
    <citation type="journal article" date="2009" name="Nature">
        <title>The Sorghum bicolor genome and the diversification of grasses.</title>
        <authorList>
            <person name="Paterson A.H."/>
            <person name="Bowers J.E."/>
            <person name="Bruggmann R."/>
            <person name="Dubchak I."/>
            <person name="Grimwood J."/>
            <person name="Gundlach H."/>
            <person name="Haberer G."/>
            <person name="Hellsten U."/>
            <person name="Mitros T."/>
            <person name="Poliakov A."/>
            <person name="Schmutz J."/>
            <person name="Spannagl M."/>
            <person name="Tang H."/>
            <person name="Wang X."/>
            <person name="Wicker T."/>
            <person name="Bharti A.K."/>
            <person name="Chapman J."/>
            <person name="Feltus F.A."/>
            <person name="Gowik U."/>
            <person name="Grigoriev I.V."/>
            <person name="Lyons E."/>
            <person name="Maher C.A."/>
            <person name="Martis M."/>
            <person name="Narechania A."/>
            <person name="Otillar R.P."/>
            <person name="Penning B.W."/>
            <person name="Salamov A.A."/>
            <person name="Wang Y."/>
            <person name="Zhang L."/>
            <person name="Carpita N.C."/>
            <person name="Freeling M."/>
            <person name="Gingle A.R."/>
            <person name="Hash C.T."/>
            <person name="Keller B."/>
            <person name="Klein P."/>
            <person name="Kresovich S."/>
            <person name="McCann M.C."/>
            <person name="Ming R."/>
            <person name="Peterson D.G."/>
            <person name="Mehboob-ur-Rahman"/>
            <person name="Ware D."/>
            <person name="Westhoff P."/>
            <person name="Mayer K.F."/>
            <person name="Messing J."/>
            <person name="Rokhsar D.S."/>
        </authorList>
    </citation>
    <scope>NUCLEOTIDE SEQUENCE [LARGE SCALE GENOMIC DNA]</scope>
    <source>
        <strain evidence="2">cv. BTx623</strain>
    </source>
</reference>
<accession>A0A1B6PJN4</accession>